<gene>
    <name evidence="11" type="primary">LOC115737036</name>
</gene>
<dbReference type="Gene3D" id="1.10.510.10">
    <property type="entry name" value="Transferase(Phosphotransferase) domain 1"/>
    <property type="match status" value="1"/>
</dbReference>
<dbReference type="FunFam" id="1.10.510.10:FF:000668">
    <property type="entry name" value="Phosphoenolpyruvate carboxylase kinase"/>
    <property type="match status" value="1"/>
</dbReference>
<proteinExistence type="inferred from homology"/>
<dbReference type="InterPro" id="IPR000719">
    <property type="entry name" value="Prot_kinase_dom"/>
</dbReference>
<dbReference type="PANTHER" id="PTHR24349">
    <property type="entry name" value="SERINE/THREONINE-PROTEIN KINASE"/>
    <property type="match status" value="1"/>
</dbReference>
<dbReference type="Gene3D" id="3.30.200.20">
    <property type="entry name" value="Phosphorylase Kinase, domain 1"/>
    <property type="match status" value="1"/>
</dbReference>
<evidence type="ECO:0000256" key="4">
    <source>
        <dbReference type="ARBA" id="ARBA00022741"/>
    </source>
</evidence>
<keyword evidence="3" id="KW-0808">Transferase</keyword>
<evidence type="ECO:0000256" key="5">
    <source>
        <dbReference type="ARBA" id="ARBA00022777"/>
    </source>
</evidence>
<accession>A0A8B8NRP4</accession>
<keyword evidence="6 7" id="KW-0067">ATP-binding</keyword>
<dbReference type="InterPro" id="IPR050205">
    <property type="entry name" value="CDPK_Ser/Thr_kinases"/>
</dbReference>
<keyword evidence="10" id="KW-1185">Reference proteome</keyword>
<dbReference type="CDD" id="cd05117">
    <property type="entry name" value="STKc_CAMK"/>
    <property type="match status" value="1"/>
</dbReference>
<dbReference type="InterPro" id="IPR011009">
    <property type="entry name" value="Kinase-like_dom_sf"/>
</dbReference>
<feature type="region of interest" description="Disordered" evidence="8">
    <location>
        <begin position="461"/>
        <end position="480"/>
    </location>
</feature>
<feature type="compositionally biased region" description="Basic and acidic residues" evidence="8">
    <location>
        <begin position="461"/>
        <end position="471"/>
    </location>
</feature>
<protein>
    <submittedName>
        <fullName evidence="11">Calcium-dependent protein kinase 26 isoform X1</fullName>
    </submittedName>
</protein>
<evidence type="ECO:0000256" key="3">
    <source>
        <dbReference type="ARBA" id="ARBA00022679"/>
    </source>
</evidence>
<name>A0A8B8NRP4_9MYRT</name>
<dbReference type="OrthoDB" id="40902at2759"/>
<dbReference type="PROSITE" id="PS00108">
    <property type="entry name" value="PROTEIN_KINASE_ST"/>
    <property type="match status" value="1"/>
</dbReference>
<feature type="binding site" evidence="7">
    <location>
        <position position="77"/>
    </location>
    <ligand>
        <name>ATP</name>
        <dbReference type="ChEBI" id="CHEBI:30616"/>
    </ligand>
</feature>
<comment type="similarity">
    <text evidence="1">Belongs to the protein kinase superfamily. CAMK Ser/Thr protein kinase family. CaMK subfamily.</text>
</comment>
<sequence>MEIANCDGTGFSNSLVQLRRCYKVNSLTETILESSQVACLKDRYVLEEQLGWGQFGVIRACSDKLTGEVLACKSIAKDRLVTPDDLRSVKLEIEIMSRLSGHPNVVNLKAVYEEEDYVHLLMELCVGGELFHQLEKHGSFSEMEARVLFKQLMQVIKYCHDNGIVHRDLKPENILLASTSSSSPIKLADFGLATYIRPAGQRLHGTVGSPFYIAPEVLVGGYSQAADVWSAGVILYILLSGVPPFWGKTKSKIFEAVRAANLRFPASHWEGKSSLAKDLIAGMLQLDPTKRLTAAEVIDHPWMELCEQGVQETSTQVNLGQEMVEVGGSSFYTPVIARVQDYSFSYESHAVGANSMEQSPAFTCKSSFFSCLVGDGCSISSIEGFSFSSASKSSPSGPRFPSSVLSMPSFTFFGLGPDTEQQNYLLEYQTNMSNATVTNGESGLAKPLVLPDSFGFGKYDGEAEKRSETRRTGTGGSRLLGKHSKRNHMIGFGELDQIDFVVAESVIRWASCTHIPTAPSLRLSLVC</sequence>
<evidence type="ECO:0000256" key="8">
    <source>
        <dbReference type="SAM" id="MobiDB-lite"/>
    </source>
</evidence>
<evidence type="ECO:0000259" key="9">
    <source>
        <dbReference type="PROSITE" id="PS50011"/>
    </source>
</evidence>
<dbReference type="Proteomes" id="UP000827889">
    <property type="component" value="Chromosome 9"/>
</dbReference>
<dbReference type="GeneID" id="115737036"/>
<dbReference type="SUPFAM" id="SSF56112">
    <property type="entry name" value="Protein kinase-like (PK-like)"/>
    <property type="match status" value="1"/>
</dbReference>
<evidence type="ECO:0000256" key="1">
    <source>
        <dbReference type="ARBA" id="ARBA00005354"/>
    </source>
</evidence>
<keyword evidence="4 7" id="KW-0547">Nucleotide-binding</keyword>
<dbReference type="PROSITE" id="PS50011">
    <property type="entry name" value="PROTEIN_KINASE_DOM"/>
    <property type="match status" value="1"/>
</dbReference>
<dbReference type="RefSeq" id="XP_030524844.1">
    <property type="nucleotide sequence ID" value="XM_030668984.2"/>
</dbReference>
<evidence type="ECO:0000313" key="11">
    <source>
        <dbReference type="RefSeq" id="XP_030524844.1"/>
    </source>
</evidence>
<evidence type="ECO:0000256" key="2">
    <source>
        <dbReference type="ARBA" id="ARBA00022527"/>
    </source>
</evidence>
<dbReference type="KEGG" id="rarg:115737036"/>
<dbReference type="GO" id="GO:0004674">
    <property type="term" value="F:protein serine/threonine kinase activity"/>
    <property type="evidence" value="ECO:0007669"/>
    <property type="project" value="UniProtKB-KW"/>
</dbReference>
<evidence type="ECO:0000313" key="10">
    <source>
        <dbReference type="Proteomes" id="UP000827889"/>
    </source>
</evidence>
<evidence type="ECO:0000256" key="7">
    <source>
        <dbReference type="PROSITE-ProRule" id="PRU10141"/>
    </source>
</evidence>
<keyword evidence="5 11" id="KW-0418">Kinase</keyword>
<dbReference type="AlphaFoldDB" id="A0A8B8NRP4"/>
<dbReference type="Pfam" id="PF00069">
    <property type="entry name" value="Pkinase"/>
    <property type="match status" value="1"/>
</dbReference>
<dbReference type="GO" id="GO:0005524">
    <property type="term" value="F:ATP binding"/>
    <property type="evidence" value="ECO:0007669"/>
    <property type="project" value="UniProtKB-UniRule"/>
</dbReference>
<dbReference type="InterPro" id="IPR017441">
    <property type="entry name" value="Protein_kinase_ATP_BS"/>
</dbReference>
<dbReference type="SMART" id="SM00220">
    <property type="entry name" value="S_TKc"/>
    <property type="match status" value="1"/>
</dbReference>
<dbReference type="InterPro" id="IPR008271">
    <property type="entry name" value="Ser/Thr_kinase_AS"/>
</dbReference>
<feature type="domain" description="Protein kinase" evidence="9">
    <location>
        <begin position="44"/>
        <end position="303"/>
    </location>
</feature>
<keyword evidence="2" id="KW-0723">Serine/threonine-protein kinase</keyword>
<reference evidence="11" key="1">
    <citation type="submission" date="2025-08" db="UniProtKB">
        <authorList>
            <consortium name="RefSeq"/>
        </authorList>
    </citation>
    <scope>IDENTIFICATION</scope>
    <source>
        <tissue evidence="11">Leaf</tissue>
    </source>
</reference>
<organism evidence="10 11">
    <name type="scientific">Rhodamnia argentea</name>
    <dbReference type="NCBI Taxonomy" id="178133"/>
    <lineage>
        <taxon>Eukaryota</taxon>
        <taxon>Viridiplantae</taxon>
        <taxon>Streptophyta</taxon>
        <taxon>Embryophyta</taxon>
        <taxon>Tracheophyta</taxon>
        <taxon>Spermatophyta</taxon>
        <taxon>Magnoliopsida</taxon>
        <taxon>eudicotyledons</taxon>
        <taxon>Gunneridae</taxon>
        <taxon>Pentapetalae</taxon>
        <taxon>rosids</taxon>
        <taxon>malvids</taxon>
        <taxon>Myrtales</taxon>
        <taxon>Myrtaceae</taxon>
        <taxon>Myrtoideae</taxon>
        <taxon>Myrteae</taxon>
        <taxon>Australasian group</taxon>
        <taxon>Rhodamnia</taxon>
    </lineage>
</organism>
<evidence type="ECO:0000256" key="6">
    <source>
        <dbReference type="ARBA" id="ARBA00022840"/>
    </source>
</evidence>
<dbReference type="PROSITE" id="PS00107">
    <property type="entry name" value="PROTEIN_KINASE_ATP"/>
    <property type="match status" value="1"/>
</dbReference>